<keyword evidence="7" id="KW-0274">FAD</keyword>
<keyword evidence="9" id="KW-0560">Oxidoreductase</keyword>
<evidence type="ECO:0000256" key="2">
    <source>
        <dbReference type="ARBA" id="ARBA00005102"/>
    </source>
</evidence>
<evidence type="ECO:0000256" key="15">
    <source>
        <dbReference type="ARBA" id="ARBA00048407"/>
    </source>
</evidence>
<keyword evidence="8" id="KW-0521">NADP</keyword>
<sequence length="448" mass="49201">MSESPRDSSAEPAVVDIVGVGFGPANLALAIAVEEHNANCAAVDRVNARFFEKQSQFAWHPGMLLDGATMQIAFPKDLVTFRNPQSGYSFFSYLFEQGRLVDFVNHQTFFPTRHEFNDYLCWAARRVDADVQFGTTVDGVEGIKNSDGVVDRFAVRTADGETVIARNIVVGAGLKERIPEWATPSSRCFHNHQFLFHLEAMPEPVHNRFVVLGAGQSAAEIVDYLHANYPNAEVHSVFARYGYSPADDSPYANRIFDPEAVDQLHGADAAERRRLLDLHRSTNYSVVDIELINKLYATEYQEMVRGPRRLFMRRASEITSAVETESGIELAVRSNLDGLTDTLSCDALILATGFTPAPLDNLLGELVPDSSVPRNVSRDYRLAVTEDVTGGIYLQGGTEQTHGLTSSLLSNVAVRAGEILASVLSHQNRTGALASLGAQDTYVTSEAR</sequence>
<dbReference type="SUPFAM" id="SSF51905">
    <property type="entry name" value="FAD/NAD(P)-binding domain"/>
    <property type="match status" value="2"/>
</dbReference>
<dbReference type="Pfam" id="PF13434">
    <property type="entry name" value="Lys_Orn_oxgnase"/>
    <property type="match status" value="1"/>
</dbReference>
<reference evidence="16 18" key="1">
    <citation type="submission" date="2020-03" db="EMBL/GenBank/DDBJ databases">
        <title>Screen low temperature-resistant strains for efficient degradation of petroleum hydrocarbons under the low temperature.</title>
        <authorList>
            <person name="Wang Y."/>
            <person name="Chen J."/>
        </authorList>
    </citation>
    <scope>NUCLEOTIDE SEQUENCE [LARGE SCALE GENOMIC DNA]</scope>
    <source>
        <strain evidence="16 18">KB1</strain>
    </source>
</reference>
<dbReference type="Proteomes" id="UP001230933">
    <property type="component" value="Chromosome"/>
</dbReference>
<proteinExistence type="inferred from homology"/>
<evidence type="ECO:0000256" key="12">
    <source>
        <dbReference type="ARBA" id="ARBA00031158"/>
    </source>
</evidence>
<organism evidence="16 18">
    <name type="scientific">Rhodococcus erythropolis</name>
    <name type="common">Arthrobacter picolinophilus</name>
    <dbReference type="NCBI Taxonomy" id="1833"/>
    <lineage>
        <taxon>Bacteria</taxon>
        <taxon>Bacillati</taxon>
        <taxon>Actinomycetota</taxon>
        <taxon>Actinomycetes</taxon>
        <taxon>Mycobacteriales</taxon>
        <taxon>Nocardiaceae</taxon>
        <taxon>Rhodococcus</taxon>
        <taxon>Rhodococcus erythropolis group</taxon>
    </lineage>
</organism>
<dbReference type="GeneID" id="57488880"/>
<dbReference type="PANTHER" id="PTHR42802">
    <property type="entry name" value="MONOOXYGENASE"/>
    <property type="match status" value="1"/>
</dbReference>
<evidence type="ECO:0000256" key="4">
    <source>
        <dbReference type="ARBA" id="ARBA00013076"/>
    </source>
</evidence>
<evidence type="ECO:0000256" key="13">
    <source>
        <dbReference type="ARBA" id="ARBA00032493"/>
    </source>
</evidence>
<evidence type="ECO:0000313" key="17">
    <source>
        <dbReference type="EMBL" id="WGV50559.1"/>
    </source>
</evidence>
<evidence type="ECO:0000256" key="7">
    <source>
        <dbReference type="ARBA" id="ARBA00022827"/>
    </source>
</evidence>
<keyword evidence="10 16" id="KW-0503">Monooxygenase</keyword>
<dbReference type="GO" id="GO:0047091">
    <property type="term" value="F:L-lysine 6-monooxygenase (NADPH) activity"/>
    <property type="evidence" value="ECO:0007669"/>
    <property type="project" value="UniProtKB-EC"/>
</dbReference>
<evidence type="ECO:0000256" key="8">
    <source>
        <dbReference type="ARBA" id="ARBA00022857"/>
    </source>
</evidence>
<name>A0A0E4A3V8_RHOER</name>
<evidence type="ECO:0000256" key="14">
    <source>
        <dbReference type="ARBA" id="ARBA00032738"/>
    </source>
</evidence>
<evidence type="ECO:0000256" key="5">
    <source>
        <dbReference type="ARBA" id="ARBA00016406"/>
    </source>
</evidence>
<keyword evidence="6" id="KW-0285">Flavoprotein</keyword>
<evidence type="ECO:0000313" key="18">
    <source>
        <dbReference type="Proteomes" id="UP000502345"/>
    </source>
</evidence>
<comment type="cofactor">
    <cofactor evidence="1">
        <name>FAD</name>
        <dbReference type="ChEBI" id="CHEBI:57692"/>
    </cofactor>
</comment>
<dbReference type="EC" id="1.14.13.59" evidence="4"/>
<evidence type="ECO:0000256" key="1">
    <source>
        <dbReference type="ARBA" id="ARBA00001974"/>
    </source>
</evidence>
<dbReference type="Gene3D" id="3.50.50.60">
    <property type="entry name" value="FAD/NAD(P)-binding domain"/>
    <property type="match status" value="1"/>
</dbReference>
<reference evidence="17" key="2">
    <citation type="submission" date="2023-08" db="EMBL/GenBank/DDBJ databases">
        <title>Isolation and Characterization of Rhodococcus erythropolis MGMM8.</title>
        <authorList>
            <person name="Diabankana R.G.C."/>
            <person name="Afordoanyi D.M."/>
            <person name="Validov S.Z."/>
        </authorList>
    </citation>
    <scope>NUCLEOTIDE SEQUENCE</scope>
    <source>
        <strain evidence="17">MGMM8</strain>
    </source>
</reference>
<dbReference type="AlphaFoldDB" id="A0A0E4A3V8"/>
<gene>
    <name evidence="16" type="ORF">G9444_1048</name>
    <name evidence="17" type="ORF">QIE55_04850</name>
</gene>
<evidence type="ECO:0000256" key="6">
    <source>
        <dbReference type="ARBA" id="ARBA00022630"/>
    </source>
</evidence>
<evidence type="ECO:0000313" key="16">
    <source>
        <dbReference type="EMBL" id="QIP38292.1"/>
    </source>
</evidence>
<comment type="pathway">
    <text evidence="2">Siderophore biosynthesis; mycobactin biosynthesis.</text>
</comment>
<evidence type="ECO:0000256" key="11">
    <source>
        <dbReference type="ARBA" id="ARBA00029939"/>
    </source>
</evidence>
<dbReference type="KEGG" id="reb:XU06_04625"/>
<protein>
    <recommendedName>
        <fullName evidence="5">L-lysine N6-monooxygenase MbtG</fullName>
        <ecNumber evidence="4">1.14.13.59</ecNumber>
    </recommendedName>
    <alternativeName>
        <fullName evidence="14">Lysine 6-N-hydroxylase</fullName>
    </alternativeName>
    <alternativeName>
        <fullName evidence="13">Lysine N6-hydroxylase</fullName>
    </alternativeName>
    <alternativeName>
        <fullName evidence="11">Lysine-N-oxygenase</fullName>
    </alternativeName>
    <alternativeName>
        <fullName evidence="12">Mycobactin synthase protein G</fullName>
    </alternativeName>
</protein>
<dbReference type="RefSeq" id="WP_019747015.1">
    <property type="nucleotide sequence ID" value="NZ_BHXB01000001.1"/>
</dbReference>
<dbReference type="PANTHER" id="PTHR42802:SF1">
    <property type="entry name" value="L-ORNITHINE N(5)-MONOOXYGENASE"/>
    <property type="match status" value="1"/>
</dbReference>
<dbReference type="EMBL" id="CP124545">
    <property type="protein sequence ID" value="WGV50559.1"/>
    <property type="molecule type" value="Genomic_DNA"/>
</dbReference>
<comment type="catalytic activity">
    <reaction evidence="15">
        <text>L-lysine + NADPH + O2 = N(6)-hydroxy-L-lysine + NADP(+) + H2O</text>
        <dbReference type="Rhea" id="RHEA:23228"/>
        <dbReference type="ChEBI" id="CHEBI:15377"/>
        <dbReference type="ChEBI" id="CHEBI:15379"/>
        <dbReference type="ChEBI" id="CHEBI:32551"/>
        <dbReference type="ChEBI" id="CHEBI:57783"/>
        <dbReference type="ChEBI" id="CHEBI:57820"/>
        <dbReference type="ChEBI" id="CHEBI:58349"/>
        <dbReference type="EC" id="1.14.13.59"/>
    </reaction>
</comment>
<evidence type="ECO:0000256" key="3">
    <source>
        <dbReference type="ARBA" id="ARBA00007588"/>
    </source>
</evidence>
<dbReference type="InterPro" id="IPR036188">
    <property type="entry name" value="FAD/NAD-bd_sf"/>
</dbReference>
<dbReference type="EMBL" id="CP050124">
    <property type="protein sequence ID" value="QIP38292.1"/>
    <property type="molecule type" value="Genomic_DNA"/>
</dbReference>
<dbReference type="InterPro" id="IPR025700">
    <property type="entry name" value="Lys/Orn_oxygenase"/>
</dbReference>
<evidence type="ECO:0000256" key="9">
    <source>
        <dbReference type="ARBA" id="ARBA00023002"/>
    </source>
</evidence>
<comment type="similarity">
    <text evidence="3">Belongs to the lysine N(6)-hydroxylase/L-ornithine N(5)-oxygenase family.</text>
</comment>
<dbReference type="Proteomes" id="UP000502345">
    <property type="component" value="Chromosome"/>
</dbReference>
<accession>A0A0E4A3V8</accession>
<evidence type="ECO:0000256" key="10">
    <source>
        <dbReference type="ARBA" id="ARBA00023033"/>
    </source>
</evidence>